<evidence type="ECO:0000313" key="2">
    <source>
        <dbReference type="EMBL" id="KAK7172832.1"/>
    </source>
</evidence>
<proteinExistence type="predicted"/>
<dbReference type="Proteomes" id="UP001364617">
    <property type="component" value="Unassembled WGS sequence"/>
</dbReference>
<reference evidence="2 3" key="1">
    <citation type="submission" date="2024-02" db="EMBL/GenBank/DDBJ databases">
        <title>Chromosome-level genome assembly of the Eurasian Minnow (Phoxinus phoxinus).</title>
        <authorList>
            <person name="Oriowo T.O."/>
            <person name="Martin S."/>
            <person name="Stange M."/>
            <person name="Chrysostomakis Y."/>
            <person name="Brown T."/>
            <person name="Winkler S."/>
            <person name="Kukowka S."/>
            <person name="Myers E.W."/>
            <person name="Bohne A."/>
        </authorList>
    </citation>
    <scope>NUCLEOTIDE SEQUENCE [LARGE SCALE GENOMIC DNA]</scope>
    <source>
        <strain evidence="2">ZFMK-TIS-60720</strain>
        <tissue evidence="2">Whole Organism</tissue>
    </source>
</reference>
<name>A0AAN9DGG5_9TELE</name>
<feature type="region of interest" description="Disordered" evidence="1">
    <location>
        <begin position="1"/>
        <end position="22"/>
    </location>
</feature>
<accession>A0AAN9DGG5</accession>
<evidence type="ECO:0000256" key="1">
    <source>
        <dbReference type="SAM" id="MobiDB-lite"/>
    </source>
</evidence>
<dbReference type="AlphaFoldDB" id="A0AAN9DGG5"/>
<keyword evidence="3" id="KW-1185">Reference proteome</keyword>
<dbReference type="EMBL" id="JAYKXH010000003">
    <property type="protein sequence ID" value="KAK7172832.1"/>
    <property type="molecule type" value="Genomic_DNA"/>
</dbReference>
<sequence>MPLRSSSHLPSESSQIRPSKSV</sequence>
<evidence type="ECO:0000313" key="3">
    <source>
        <dbReference type="Proteomes" id="UP001364617"/>
    </source>
</evidence>
<protein>
    <submittedName>
        <fullName evidence="2">Uncharacterized protein</fullName>
    </submittedName>
</protein>
<gene>
    <name evidence="2" type="ORF">R3I93_002833</name>
</gene>
<feature type="compositionally biased region" description="Low complexity" evidence="1">
    <location>
        <begin position="1"/>
        <end position="14"/>
    </location>
</feature>
<comment type="caution">
    <text evidence="2">The sequence shown here is derived from an EMBL/GenBank/DDBJ whole genome shotgun (WGS) entry which is preliminary data.</text>
</comment>
<organism evidence="2 3">
    <name type="scientific">Phoxinus phoxinus</name>
    <name type="common">Eurasian minnow</name>
    <dbReference type="NCBI Taxonomy" id="58324"/>
    <lineage>
        <taxon>Eukaryota</taxon>
        <taxon>Metazoa</taxon>
        <taxon>Chordata</taxon>
        <taxon>Craniata</taxon>
        <taxon>Vertebrata</taxon>
        <taxon>Euteleostomi</taxon>
        <taxon>Actinopterygii</taxon>
        <taxon>Neopterygii</taxon>
        <taxon>Teleostei</taxon>
        <taxon>Ostariophysi</taxon>
        <taxon>Cypriniformes</taxon>
        <taxon>Leuciscidae</taxon>
        <taxon>Phoxininae</taxon>
        <taxon>Phoxinus</taxon>
    </lineage>
</organism>